<evidence type="ECO:0000313" key="14">
    <source>
        <dbReference type="Proteomes" id="UP001608902"/>
    </source>
</evidence>
<evidence type="ECO:0000256" key="2">
    <source>
        <dbReference type="ARBA" id="ARBA00009726"/>
    </source>
</evidence>
<dbReference type="PROSITE" id="PS50893">
    <property type="entry name" value="ABC_TRANSPORTER_2"/>
    <property type="match status" value="1"/>
</dbReference>
<dbReference type="PROSITE" id="PS50929">
    <property type="entry name" value="ABC_TM1F"/>
    <property type="match status" value="2"/>
</dbReference>
<keyword evidence="8 10" id="KW-1133">Transmembrane helix</keyword>
<feature type="transmembrane region" description="Helical" evidence="10">
    <location>
        <begin position="132"/>
        <end position="154"/>
    </location>
</feature>
<evidence type="ECO:0000256" key="3">
    <source>
        <dbReference type="ARBA" id="ARBA00022448"/>
    </source>
</evidence>
<dbReference type="InterPro" id="IPR011527">
    <property type="entry name" value="ABC1_TM_dom"/>
</dbReference>
<organism evidence="13 14">
    <name type="scientific">Gnathostoma spinigerum</name>
    <dbReference type="NCBI Taxonomy" id="75299"/>
    <lineage>
        <taxon>Eukaryota</taxon>
        <taxon>Metazoa</taxon>
        <taxon>Ecdysozoa</taxon>
        <taxon>Nematoda</taxon>
        <taxon>Chromadorea</taxon>
        <taxon>Rhabditida</taxon>
        <taxon>Spirurina</taxon>
        <taxon>Gnathostomatomorpha</taxon>
        <taxon>Gnathostomatoidea</taxon>
        <taxon>Gnathostomatidae</taxon>
        <taxon>Gnathostoma</taxon>
    </lineage>
</organism>
<keyword evidence="5" id="KW-0677">Repeat</keyword>
<dbReference type="SUPFAM" id="SSF90123">
    <property type="entry name" value="ABC transporter transmembrane region"/>
    <property type="match status" value="2"/>
</dbReference>
<keyword evidence="4 10" id="KW-0812">Transmembrane</keyword>
<dbReference type="Gene3D" id="3.40.50.300">
    <property type="entry name" value="P-loop containing nucleotide triphosphate hydrolases"/>
    <property type="match status" value="1"/>
</dbReference>
<comment type="caution">
    <text evidence="13">The sequence shown here is derived from an EMBL/GenBank/DDBJ whole genome shotgun (WGS) entry which is preliminary data.</text>
</comment>
<dbReference type="GO" id="GO:0005524">
    <property type="term" value="F:ATP binding"/>
    <property type="evidence" value="ECO:0007669"/>
    <property type="project" value="UniProtKB-KW"/>
</dbReference>
<dbReference type="FunFam" id="1.20.1560.10:FF:000026">
    <property type="entry name" value="Multidrug resistance-associated protein lethal(2)03659"/>
    <property type="match status" value="1"/>
</dbReference>
<dbReference type="PANTHER" id="PTHR24223">
    <property type="entry name" value="ATP-BINDING CASSETTE SUB-FAMILY C"/>
    <property type="match status" value="1"/>
</dbReference>
<dbReference type="Pfam" id="PF00664">
    <property type="entry name" value="ABC_membrane"/>
    <property type="match status" value="2"/>
</dbReference>
<evidence type="ECO:0000256" key="6">
    <source>
        <dbReference type="ARBA" id="ARBA00022741"/>
    </source>
</evidence>
<evidence type="ECO:0000256" key="4">
    <source>
        <dbReference type="ARBA" id="ARBA00022692"/>
    </source>
</evidence>
<dbReference type="InterPro" id="IPR017871">
    <property type="entry name" value="ABC_transporter-like_CS"/>
</dbReference>
<dbReference type="Gene3D" id="1.20.1560.10">
    <property type="entry name" value="ABC transporter type 1, transmembrane domain"/>
    <property type="match status" value="2"/>
</dbReference>
<dbReference type="InterPro" id="IPR030240">
    <property type="entry name" value="ABCC4_TMD1"/>
</dbReference>
<keyword evidence="7" id="KW-0067">ATP-binding</keyword>
<keyword evidence="9 10" id="KW-0472">Membrane</keyword>
<feature type="domain" description="ABC transmembrane type-1" evidence="12">
    <location>
        <begin position="97"/>
        <end position="372"/>
    </location>
</feature>
<dbReference type="InterPro" id="IPR050173">
    <property type="entry name" value="ABC_transporter_C-like"/>
</dbReference>
<feature type="transmembrane region" description="Helical" evidence="10">
    <location>
        <begin position="204"/>
        <end position="224"/>
    </location>
</feature>
<dbReference type="CDD" id="cd03250">
    <property type="entry name" value="ABCC_MRP_domain1"/>
    <property type="match status" value="1"/>
</dbReference>
<feature type="transmembrane region" description="Helical" evidence="10">
    <location>
        <begin position="95"/>
        <end position="120"/>
    </location>
</feature>
<dbReference type="InterPro" id="IPR036640">
    <property type="entry name" value="ABC1_TM_sf"/>
</dbReference>
<evidence type="ECO:0000256" key="10">
    <source>
        <dbReference type="SAM" id="Phobius"/>
    </source>
</evidence>
<protein>
    <submittedName>
        <fullName evidence="13">Uncharacterized protein</fullName>
    </submittedName>
</protein>
<feature type="transmembrane region" description="Helical" evidence="10">
    <location>
        <begin position="802"/>
        <end position="822"/>
    </location>
</feature>
<feature type="transmembrane region" description="Helical" evidence="10">
    <location>
        <begin position="890"/>
        <end position="910"/>
    </location>
</feature>
<feature type="transmembrane region" description="Helical" evidence="10">
    <location>
        <begin position="352"/>
        <end position="374"/>
    </location>
</feature>
<accession>A0ABD6EFQ6</accession>
<evidence type="ECO:0000256" key="9">
    <source>
        <dbReference type="ARBA" id="ARBA00023136"/>
    </source>
</evidence>
<dbReference type="SMART" id="SM00382">
    <property type="entry name" value="AAA"/>
    <property type="match status" value="1"/>
</dbReference>
<dbReference type="PANTHER" id="PTHR24223:SF456">
    <property type="entry name" value="MULTIDRUG RESISTANCE-ASSOCIATED PROTEIN LETHAL(2)03659"/>
    <property type="match status" value="1"/>
</dbReference>
<reference evidence="13 14" key="1">
    <citation type="submission" date="2024-08" db="EMBL/GenBank/DDBJ databases">
        <title>Gnathostoma spinigerum genome.</title>
        <authorList>
            <person name="Gonzalez-Bertolin B."/>
            <person name="Monzon S."/>
            <person name="Zaballos A."/>
            <person name="Jimenez P."/>
            <person name="Dekumyoy P."/>
            <person name="Varona S."/>
            <person name="Cuesta I."/>
            <person name="Sumanam S."/>
            <person name="Adisakwattana P."/>
            <person name="Gasser R.B."/>
            <person name="Hernandez-Gonzalez A."/>
            <person name="Young N.D."/>
            <person name="Perteguer M.J."/>
        </authorList>
    </citation>
    <scope>NUCLEOTIDE SEQUENCE [LARGE SCALE GENOMIC DNA]</scope>
    <source>
        <strain evidence="13">AL3</strain>
        <tissue evidence="13">Liver</tissue>
    </source>
</reference>
<evidence type="ECO:0000259" key="11">
    <source>
        <dbReference type="PROSITE" id="PS50893"/>
    </source>
</evidence>
<feature type="transmembrane region" description="Helical" evidence="10">
    <location>
        <begin position="316"/>
        <end position="340"/>
    </location>
</feature>
<name>A0ABD6EFQ6_9BILA</name>
<dbReference type="InterPro" id="IPR003593">
    <property type="entry name" value="AAA+_ATPase"/>
</dbReference>
<evidence type="ECO:0000313" key="13">
    <source>
        <dbReference type="EMBL" id="MFH4976944.1"/>
    </source>
</evidence>
<dbReference type="CDD" id="cd18593">
    <property type="entry name" value="ABC_6TM_MRP4_D1_like"/>
    <property type="match status" value="1"/>
</dbReference>
<sequence>MNEQRPNLRRNPEANANFFTRHTFLFMLPFFIRGYRKQLEEDDMFQPLSVHESRNATKKLSDEWENEKAAATKEGRKPFLSRAVRRIYGYQILKLGIIIFIEEAIKFVQPIAMGVLIRYFRYDSPLTRTNAYLAATCFTLAGAATALLHHPYFYSLQKIGMELKIAACGMIMEKALRLSSGALHKTTIGHIVTLMSTDVLKFDLCFIFFHYIWIAPVMLFAYIGQLWYQIGVSSLAGFLALIILIPIQGFFSKKMGGCRREIAKRTDKRISIMNEILNGIRVIKMYVWEDAFVKILAGYRKAELMKVKENCVWQSLVMGTFWASGRLVILFAVLCYIFLGNSLTAEKIFVSAALYNACRLPVTLFLPFSLQFLFEARVSLRRIQAFLELEEFDMMKSLPTFQFSRSSLKSNLTNLVTEKSEHDEKVPLTLAESVDSHENMMHTGEEQMNMTHEVCVEMREFSAVWDTTKIDGENEGSTAVSDITVNMVSGQLTAIIGPVGCGKSSLLHSILRETRKTSGHLKVKGTVAFASQDAWIFSGTIRENILFGLPFDKKKYADTIRVCALKKDFSQLPYGDRSYVGDRGQSLSGGQKARISLARAVYRDADIYLLDDPLSAVDAAVGRYLFEKCVAEHLKKKLVVLVTHQVQYLEAADNVLLMRAGSVVASGKLADIKRMKIDTFTKILQETALSYHTDSLKKSARSPRFVKMGSHSERSNETENLGGYMESGSLTCEDDEPLTLRSRASSVRTSSLTKSLSESLHSLSKDVSENNGDGEYNEEDRAVGAVSWRIYYYYIKAMGESLCALLFMVIFAVTVQLFGNLIDWWLNKWTNAAERQRELSLSHASSVPLMQESLSPSNSSMVSPHTEYYDWYYIGPFSFMVGLTAYRHTFTSMVLLLMVGSVLRCIWFRLSQVVASRRLHDAMFNAVVRARLSFFDKNPVGRWPC</sequence>
<dbReference type="EMBL" id="JBGFUD010001944">
    <property type="protein sequence ID" value="MFH4976944.1"/>
    <property type="molecule type" value="Genomic_DNA"/>
</dbReference>
<feature type="transmembrane region" description="Helical" evidence="10">
    <location>
        <begin position="230"/>
        <end position="251"/>
    </location>
</feature>
<dbReference type="InterPro" id="IPR027417">
    <property type="entry name" value="P-loop_NTPase"/>
</dbReference>
<evidence type="ECO:0000256" key="8">
    <source>
        <dbReference type="ARBA" id="ARBA00022989"/>
    </source>
</evidence>
<proteinExistence type="inferred from homology"/>
<gene>
    <name evidence="13" type="ORF">AB6A40_003653</name>
</gene>
<evidence type="ECO:0000259" key="12">
    <source>
        <dbReference type="PROSITE" id="PS50929"/>
    </source>
</evidence>
<dbReference type="SUPFAM" id="SSF52540">
    <property type="entry name" value="P-loop containing nucleoside triphosphate hydrolases"/>
    <property type="match status" value="1"/>
</dbReference>
<dbReference type="Proteomes" id="UP001608902">
    <property type="component" value="Unassembled WGS sequence"/>
</dbReference>
<comment type="similarity">
    <text evidence="2">Belongs to the ABC transporter superfamily. ABCC family. Conjugate transporter (TC 3.A.1.208) subfamily.</text>
</comment>
<evidence type="ECO:0000256" key="1">
    <source>
        <dbReference type="ARBA" id="ARBA00004141"/>
    </source>
</evidence>
<dbReference type="Pfam" id="PF00005">
    <property type="entry name" value="ABC_tran"/>
    <property type="match status" value="1"/>
</dbReference>
<feature type="domain" description="ABC transporter" evidence="11">
    <location>
        <begin position="456"/>
        <end position="685"/>
    </location>
</feature>
<dbReference type="AlphaFoldDB" id="A0ABD6EFQ6"/>
<keyword evidence="3" id="KW-0813">Transport</keyword>
<keyword evidence="14" id="KW-1185">Reference proteome</keyword>
<dbReference type="FunFam" id="3.40.50.300:FF:000973">
    <property type="entry name" value="Multidrug resistance-associated protein 4"/>
    <property type="match status" value="1"/>
</dbReference>
<dbReference type="GO" id="GO:0016020">
    <property type="term" value="C:membrane"/>
    <property type="evidence" value="ECO:0007669"/>
    <property type="project" value="UniProtKB-SubCell"/>
</dbReference>
<comment type="subcellular location">
    <subcellularLocation>
        <location evidence="1">Membrane</location>
        <topology evidence="1">Multi-pass membrane protein</topology>
    </subcellularLocation>
</comment>
<dbReference type="InterPro" id="IPR003439">
    <property type="entry name" value="ABC_transporter-like_ATP-bd"/>
</dbReference>
<keyword evidence="6" id="KW-0547">Nucleotide-binding</keyword>
<evidence type="ECO:0000256" key="7">
    <source>
        <dbReference type="ARBA" id="ARBA00022840"/>
    </source>
</evidence>
<feature type="domain" description="ABC transmembrane type-1" evidence="12">
    <location>
        <begin position="806"/>
        <end position="942"/>
    </location>
</feature>
<dbReference type="PROSITE" id="PS00211">
    <property type="entry name" value="ABC_TRANSPORTER_1"/>
    <property type="match status" value="1"/>
</dbReference>
<evidence type="ECO:0000256" key="5">
    <source>
        <dbReference type="ARBA" id="ARBA00022737"/>
    </source>
</evidence>